<evidence type="ECO:0000313" key="2">
    <source>
        <dbReference type="Proteomes" id="UP001208570"/>
    </source>
</evidence>
<proteinExistence type="predicted"/>
<accession>A0AAD9IV97</accession>
<sequence length="101" mass="11243">MLDGLAFLPLDMVHNGLAYVKDNAPHFIDYFDSTCHMSSLFLKDCALGLRVILDSSAQVTTRSRQLGPGQRQSCSRQPQTLLRYDYETAPPANETAPPNDK</sequence>
<organism evidence="1 2">
    <name type="scientific">Paralvinella palmiformis</name>
    <dbReference type="NCBI Taxonomy" id="53620"/>
    <lineage>
        <taxon>Eukaryota</taxon>
        <taxon>Metazoa</taxon>
        <taxon>Spiralia</taxon>
        <taxon>Lophotrochozoa</taxon>
        <taxon>Annelida</taxon>
        <taxon>Polychaeta</taxon>
        <taxon>Sedentaria</taxon>
        <taxon>Canalipalpata</taxon>
        <taxon>Terebellida</taxon>
        <taxon>Terebelliformia</taxon>
        <taxon>Alvinellidae</taxon>
        <taxon>Paralvinella</taxon>
    </lineage>
</organism>
<dbReference type="Proteomes" id="UP001208570">
    <property type="component" value="Unassembled WGS sequence"/>
</dbReference>
<reference evidence="1" key="1">
    <citation type="journal article" date="2023" name="Mol. Biol. Evol.">
        <title>Third-Generation Sequencing Reveals the Adaptive Role of the Epigenome in Three Deep-Sea Polychaetes.</title>
        <authorList>
            <person name="Perez M."/>
            <person name="Aroh O."/>
            <person name="Sun Y."/>
            <person name="Lan Y."/>
            <person name="Juniper S.K."/>
            <person name="Young C.R."/>
            <person name="Angers B."/>
            <person name="Qian P.Y."/>
        </authorList>
    </citation>
    <scope>NUCLEOTIDE SEQUENCE</scope>
    <source>
        <strain evidence="1">P08H-3</strain>
    </source>
</reference>
<dbReference type="AlphaFoldDB" id="A0AAD9IV97"/>
<protein>
    <submittedName>
        <fullName evidence="1">Uncharacterized protein</fullName>
    </submittedName>
</protein>
<comment type="caution">
    <text evidence="1">The sequence shown here is derived from an EMBL/GenBank/DDBJ whole genome shotgun (WGS) entry which is preliminary data.</text>
</comment>
<dbReference type="EMBL" id="JAODUP010001141">
    <property type="protein sequence ID" value="KAK2141197.1"/>
    <property type="molecule type" value="Genomic_DNA"/>
</dbReference>
<name>A0AAD9IV97_9ANNE</name>
<gene>
    <name evidence="1" type="ORF">LSH36_1141g00027</name>
</gene>
<keyword evidence="2" id="KW-1185">Reference proteome</keyword>
<evidence type="ECO:0000313" key="1">
    <source>
        <dbReference type="EMBL" id="KAK2141197.1"/>
    </source>
</evidence>